<evidence type="ECO:0000313" key="1">
    <source>
        <dbReference type="EMBL" id="KAJ4711591.1"/>
    </source>
</evidence>
<reference evidence="1 2" key="1">
    <citation type="journal article" date="2023" name="Science">
        <title>Complex scaffold remodeling in plant triterpene biosynthesis.</title>
        <authorList>
            <person name="De La Pena R."/>
            <person name="Hodgson H."/>
            <person name="Liu J.C."/>
            <person name="Stephenson M.J."/>
            <person name="Martin A.C."/>
            <person name="Owen C."/>
            <person name="Harkess A."/>
            <person name="Leebens-Mack J."/>
            <person name="Jimenez L.E."/>
            <person name="Osbourn A."/>
            <person name="Sattely E.S."/>
        </authorList>
    </citation>
    <scope>NUCLEOTIDE SEQUENCE [LARGE SCALE GENOMIC DNA]</scope>
    <source>
        <strain evidence="2">cv. JPN11</strain>
        <tissue evidence="1">Leaf</tissue>
    </source>
</reference>
<dbReference type="Proteomes" id="UP001164539">
    <property type="component" value="Chromosome 9"/>
</dbReference>
<dbReference type="EMBL" id="CM051402">
    <property type="protein sequence ID" value="KAJ4711591.1"/>
    <property type="molecule type" value="Genomic_DNA"/>
</dbReference>
<evidence type="ECO:0000313" key="2">
    <source>
        <dbReference type="Proteomes" id="UP001164539"/>
    </source>
</evidence>
<organism evidence="1 2">
    <name type="scientific">Melia azedarach</name>
    <name type="common">Chinaberry tree</name>
    <dbReference type="NCBI Taxonomy" id="155640"/>
    <lineage>
        <taxon>Eukaryota</taxon>
        <taxon>Viridiplantae</taxon>
        <taxon>Streptophyta</taxon>
        <taxon>Embryophyta</taxon>
        <taxon>Tracheophyta</taxon>
        <taxon>Spermatophyta</taxon>
        <taxon>Magnoliopsida</taxon>
        <taxon>eudicotyledons</taxon>
        <taxon>Gunneridae</taxon>
        <taxon>Pentapetalae</taxon>
        <taxon>rosids</taxon>
        <taxon>malvids</taxon>
        <taxon>Sapindales</taxon>
        <taxon>Meliaceae</taxon>
        <taxon>Melia</taxon>
    </lineage>
</organism>
<name>A0ACC1XJ71_MELAZ</name>
<sequence length="83" mass="9283">MGRYAEILDVFRIAARIHSHCPHTARLYYHPPANHDEDYHHQDEGAVDSAASRDLSNRMVGFSGAKAALKLGMDAKDFILFSV</sequence>
<accession>A0ACC1XJ71</accession>
<gene>
    <name evidence="1" type="ORF">OWV82_017586</name>
</gene>
<comment type="caution">
    <text evidence="1">The sequence shown here is derived from an EMBL/GenBank/DDBJ whole genome shotgun (WGS) entry which is preliminary data.</text>
</comment>
<proteinExistence type="predicted"/>
<protein>
    <submittedName>
        <fullName evidence="1">Pituitary adenylate cyclase-activating polypeptide type I receptor like</fullName>
    </submittedName>
</protein>
<keyword evidence="2" id="KW-1185">Reference proteome</keyword>
<keyword evidence="1" id="KW-0675">Receptor</keyword>